<dbReference type="InterPro" id="IPR004518">
    <property type="entry name" value="MazG-like_dom"/>
</dbReference>
<evidence type="ECO:0000259" key="1">
    <source>
        <dbReference type="Pfam" id="PF03819"/>
    </source>
</evidence>
<dbReference type="OrthoDB" id="5678293at2"/>
<dbReference type="SUPFAM" id="SSF101386">
    <property type="entry name" value="all-alpha NTP pyrophosphatases"/>
    <property type="match status" value="1"/>
</dbReference>
<dbReference type="AlphaFoldDB" id="A0A1A9RCN8"/>
<reference evidence="3" key="1">
    <citation type="submission" date="2016-05" db="EMBL/GenBank/DDBJ databases">
        <title>Draft genome of Corynebacterium afermentans subsp. afermentans LCDC 88199T.</title>
        <authorList>
            <person name="Bernier A.-M."/>
            <person name="Bernard K."/>
        </authorList>
    </citation>
    <scope>NUCLEOTIDE SEQUENCE [LARGE SCALE GENOMIC DNA]</scope>
    <source>
        <strain evidence="3">NML04-0072</strain>
    </source>
</reference>
<proteinExistence type="predicted"/>
<sequence length="102" mass="11399">MTQTFTQIREWAEARNLIAGSDSFRQLAKLVEETGELAADISRGRPRRRIADSIGDCVVVLTILAAQNGLQIEDCITQAYDEIKERKGVMKDGVFVKEEDAQ</sequence>
<dbReference type="EMBL" id="LXSG01000045">
    <property type="protein sequence ID" value="OAM15774.1"/>
    <property type="molecule type" value="Genomic_DNA"/>
</dbReference>
<feature type="domain" description="NTP pyrophosphohydrolase MazG-like" evidence="1">
    <location>
        <begin position="27"/>
        <end position="87"/>
    </location>
</feature>
<dbReference type="STRING" id="539.A7P85_04260"/>
<comment type="caution">
    <text evidence="2">The sequence shown here is derived from an EMBL/GenBank/DDBJ whole genome shotgun (WGS) entry which is preliminary data.</text>
</comment>
<dbReference type="RefSeq" id="WP_064088231.1">
    <property type="nucleotide sequence ID" value="NZ_LXSG01000045.1"/>
</dbReference>
<evidence type="ECO:0000313" key="2">
    <source>
        <dbReference type="EMBL" id="OAM15774.1"/>
    </source>
</evidence>
<dbReference type="Gene3D" id="1.10.287.1080">
    <property type="entry name" value="MazG-like"/>
    <property type="match status" value="1"/>
</dbReference>
<name>A0A1A9RCN8_EIKCO</name>
<gene>
    <name evidence="2" type="ORF">A7P90_11540</name>
</gene>
<dbReference type="CDD" id="cd11540">
    <property type="entry name" value="NTP-PPase_u3"/>
    <property type="match status" value="1"/>
</dbReference>
<dbReference type="Proteomes" id="UP000077589">
    <property type="component" value="Unassembled WGS sequence"/>
</dbReference>
<organism evidence="2 3">
    <name type="scientific">Eikenella corrodens</name>
    <dbReference type="NCBI Taxonomy" id="539"/>
    <lineage>
        <taxon>Bacteria</taxon>
        <taxon>Pseudomonadati</taxon>
        <taxon>Pseudomonadota</taxon>
        <taxon>Betaproteobacteria</taxon>
        <taxon>Neisseriales</taxon>
        <taxon>Neisseriaceae</taxon>
        <taxon>Eikenella</taxon>
    </lineage>
</organism>
<dbReference type="Pfam" id="PF03819">
    <property type="entry name" value="MazG"/>
    <property type="match status" value="1"/>
</dbReference>
<protein>
    <recommendedName>
        <fullName evidence="1">NTP pyrophosphohydrolase MazG-like domain-containing protein</fullName>
    </recommendedName>
</protein>
<evidence type="ECO:0000313" key="3">
    <source>
        <dbReference type="Proteomes" id="UP000077589"/>
    </source>
</evidence>
<accession>A0A1A9RCN8</accession>